<proteinExistence type="predicted"/>
<evidence type="ECO:0000313" key="1">
    <source>
        <dbReference type="EMBL" id="KGB25130.1"/>
    </source>
</evidence>
<dbReference type="PATRIC" id="fig|104102.7.peg.802"/>
<dbReference type="Proteomes" id="UP000029448">
    <property type="component" value="Unassembled WGS sequence"/>
</dbReference>
<organism evidence="1 2">
    <name type="scientific">Acetobacter tropicalis</name>
    <dbReference type="NCBI Taxonomy" id="104102"/>
    <lineage>
        <taxon>Bacteria</taxon>
        <taxon>Pseudomonadati</taxon>
        <taxon>Pseudomonadota</taxon>
        <taxon>Alphaproteobacteria</taxon>
        <taxon>Acetobacterales</taxon>
        <taxon>Acetobacteraceae</taxon>
        <taxon>Acetobacter</taxon>
    </lineage>
</organism>
<comment type="caution">
    <text evidence="1">The sequence shown here is derived from an EMBL/GenBank/DDBJ whole genome shotgun (WGS) entry which is preliminary data.</text>
</comment>
<reference evidence="1 2" key="1">
    <citation type="submission" date="2014-06" db="EMBL/GenBank/DDBJ databases">
        <title>Functional and comparative genomic analyses of the Drosophila gut microbiota identify candidate symbiosis factors.</title>
        <authorList>
            <person name="Newell P.D."/>
            <person name="Chaston J.M."/>
            <person name="Douglas A.E."/>
        </authorList>
    </citation>
    <scope>NUCLEOTIDE SEQUENCE [LARGE SCALE GENOMIC DNA]</scope>
    <source>
        <strain evidence="1 2">DmCS_006</strain>
    </source>
</reference>
<protein>
    <submittedName>
        <fullName evidence="1">Uncharacterized protein</fullName>
    </submittedName>
</protein>
<dbReference type="EMBL" id="JOKM01000021">
    <property type="protein sequence ID" value="KGB25130.1"/>
    <property type="molecule type" value="Genomic_DNA"/>
</dbReference>
<gene>
    <name evidence="1" type="ORF">AtDm6_0811</name>
</gene>
<sequence length="38" mass="4020">MGYLVGTQCQTLWGCAIGTRLLDHGLRRAGNAGDQSKA</sequence>
<keyword evidence="2" id="KW-1185">Reference proteome</keyword>
<dbReference type="AlphaFoldDB" id="A0A094YSX7"/>
<name>A0A094YSX7_9PROT</name>
<accession>A0A094YSX7</accession>
<evidence type="ECO:0000313" key="2">
    <source>
        <dbReference type="Proteomes" id="UP000029448"/>
    </source>
</evidence>